<dbReference type="Proteomes" id="UP000550707">
    <property type="component" value="Unassembled WGS sequence"/>
</dbReference>
<name>A0A7J8C8Z8_MOLMO</name>
<reference evidence="1 2" key="1">
    <citation type="journal article" date="2020" name="Nature">
        <title>Six reference-quality genomes reveal evolution of bat adaptations.</title>
        <authorList>
            <person name="Jebb D."/>
            <person name="Huang Z."/>
            <person name="Pippel M."/>
            <person name="Hughes G.M."/>
            <person name="Lavrichenko K."/>
            <person name="Devanna P."/>
            <person name="Winkler S."/>
            <person name="Jermiin L.S."/>
            <person name="Skirmuntt E.C."/>
            <person name="Katzourakis A."/>
            <person name="Burkitt-Gray L."/>
            <person name="Ray D.A."/>
            <person name="Sullivan K.A.M."/>
            <person name="Roscito J.G."/>
            <person name="Kirilenko B.M."/>
            <person name="Davalos L.M."/>
            <person name="Corthals A.P."/>
            <person name="Power M.L."/>
            <person name="Jones G."/>
            <person name="Ransome R.D."/>
            <person name="Dechmann D.K.N."/>
            <person name="Locatelli A.G."/>
            <person name="Puechmaille S.J."/>
            <person name="Fedrigo O."/>
            <person name="Jarvis E.D."/>
            <person name="Hiller M."/>
            <person name="Vernes S.C."/>
            <person name="Myers E.W."/>
            <person name="Teeling E.C."/>
        </authorList>
    </citation>
    <scope>NUCLEOTIDE SEQUENCE [LARGE SCALE GENOMIC DNA]</scope>
    <source>
        <strain evidence="1">MMolMol1</strain>
        <tissue evidence="1">Muscle</tissue>
    </source>
</reference>
<gene>
    <name evidence="1" type="ORF">HJG59_009935</name>
</gene>
<evidence type="ECO:0000313" key="2">
    <source>
        <dbReference type="Proteomes" id="UP000550707"/>
    </source>
</evidence>
<dbReference type="InParanoid" id="A0A7J8C8Z8"/>
<sequence length="135" mass="16462">MRKLELDQYDQVIPQRTEKKKEKKRIKVICLMHPHLKHLFPVLWLFLKELHFGERIHKILEGLHLRSTSKMLRKVSIPNSRDVCFGKTQTTHKWWSRNKRLQKSHPKVFLQPMTQDVYVTLDIHNLDTHRIYKLY</sequence>
<proteinExistence type="predicted"/>
<accession>A0A7J8C8Z8</accession>
<evidence type="ECO:0000313" key="1">
    <source>
        <dbReference type="EMBL" id="KAF6407292.1"/>
    </source>
</evidence>
<dbReference type="AlphaFoldDB" id="A0A7J8C8Z8"/>
<dbReference type="EMBL" id="JACASF010000021">
    <property type="protein sequence ID" value="KAF6407292.1"/>
    <property type="molecule type" value="Genomic_DNA"/>
</dbReference>
<comment type="caution">
    <text evidence="1">The sequence shown here is derived from an EMBL/GenBank/DDBJ whole genome shotgun (WGS) entry which is preliminary data.</text>
</comment>
<keyword evidence="2" id="KW-1185">Reference proteome</keyword>
<organism evidence="1 2">
    <name type="scientific">Molossus molossus</name>
    <name type="common">Pallas' mastiff bat</name>
    <name type="synonym">Vespertilio molossus</name>
    <dbReference type="NCBI Taxonomy" id="27622"/>
    <lineage>
        <taxon>Eukaryota</taxon>
        <taxon>Metazoa</taxon>
        <taxon>Chordata</taxon>
        <taxon>Craniata</taxon>
        <taxon>Vertebrata</taxon>
        <taxon>Euteleostomi</taxon>
        <taxon>Mammalia</taxon>
        <taxon>Eutheria</taxon>
        <taxon>Laurasiatheria</taxon>
        <taxon>Chiroptera</taxon>
        <taxon>Yangochiroptera</taxon>
        <taxon>Molossidae</taxon>
        <taxon>Molossus</taxon>
    </lineage>
</organism>
<protein>
    <submittedName>
        <fullName evidence="1">Uncharacterized protein</fullName>
    </submittedName>
</protein>